<dbReference type="EMBL" id="CP011071">
    <property type="protein sequence ID" value="AKA36115.1"/>
    <property type="molecule type" value="Genomic_DNA"/>
</dbReference>
<dbReference type="OrthoDB" id="1120859at2"/>
<dbReference type="InterPro" id="IPR007138">
    <property type="entry name" value="ABM_dom"/>
</dbReference>
<dbReference type="PROSITE" id="PS51725">
    <property type="entry name" value="ABM"/>
    <property type="match status" value="1"/>
</dbReference>
<dbReference type="InterPro" id="IPR050744">
    <property type="entry name" value="AI-2_Isomerase_LsrG"/>
</dbReference>
<dbReference type="GO" id="GO:0004497">
    <property type="term" value="F:monooxygenase activity"/>
    <property type="evidence" value="ECO:0007669"/>
    <property type="project" value="UniProtKB-KW"/>
</dbReference>
<dbReference type="Proteomes" id="UP000032726">
    <property type="component" value="Chromosome"/>
</dbReference>
<accession>A0A0D5YV63</accession>
<dbReference type="RefSeq" id="WP_045802691.1">
    <property type="nucleotide sequence ID" value="NZ_CP011071.1"/>
</dbReference>
<dbReference type="HOGENOM" id="CLU_2342328_0_0_10"/>
<dbReference type="SUPFAM" id="SSF54909">
    <property type="entry name" value="Dimeric alpha+beta barrel"/>
    <property type="match status" value="1"/>
</dbReference>
<dbReference type="KEGG" id="mlt:VC82_2549"/>
<keyword evidence="2" id="KW-0560">Oxidoreductase</keyword>
<sequence>MLVRIVKLTFKSENIASFERIFENTKEGIRNFEGCSFLALYRDVDNQNVFYTQSHWSNEQALQAYRNSEFFKTVWAKTKQLFDAKPEAYSMTPIKTVN</sequence>
<keyword evidence="3" id="KW-1185">Reference proteome</keyword>
<evidence type="ECO:0000259" key="1">
    <source>
        <dbReference type="PROSITE" id="PS51725"/>
    </source>
</evidence>
<name>A0A0D5YV63_9FLAO</name>
<proteinExistence type="predicted"/>
<reference evidence="2 3" key="1">
    <citation type="submission" date="2015-03" db="EMBL/GenBank/DDBJ databases">
        <title>Complete genome sequence of Muricauda lutaonensis CC-HSB-11T, isolated from a coastal hot spring.</title>
        <authorList>
            <person name="Kim K.M."/>
        </authorList>
    </citation>
    <scope>NUCLEOTIDE SEQUENCE [LARGE SCALE GENOMIC DNA]</scope>
    <source>
        <strain evidence="2 3">CC-HSB-11</strain>
    </source>
</reference>
<dbReference type="PANTHER" id="PTHR33336">
    <property type="entry name" value="QUINOL MONOOXYGENASE YGIN-RELATED"/>
    <property type="match status" value="1"/>
</dbReference>
<keyword evidence="2" id="KW-0503">Monooxygenase</keyword>
<organism evidence="2 3">
    <name type="scientific">Flagellimonas lutaonensis</name>
    <dbReference type="NCBI Taxonomy" id="516051"/>
    <lineage>
        <taxon>Bacteria</taxon>
        <taxon>Pseudomonadati</taxon>
        <taxon>Bacteroidota</taxon>
        <taxon>Flavobacteriia</taxon>
        <taxon>Flavobacteriales</taxon>
        <taxon>Flavobacteriaceae</taxon>
        <taxon>Flagellimonas</taxon>
    </lineage>
</organism>
<feature type="domain" description="ABM" evidence="1">
    <location>
        <begin position="2"/>
        <end position="91"/>
    </location>
</feature>
<protein>
    <submittedName>
        <fullName evidence="2">Antibiotic biosynthesis monooxygenase</fullName>
    </submittedName>
</protein>
<dbReference type="Pfam" id="PF03992">
    <property type="entry name" value="ABM"/>
    <property type="match status" value="1"/>
</dbReference>
<evidence type="ECO:0000313" key="2">
    <source>
        <dbReference type="EMBL" id="AKA36115.1"/>
    </source>
</evidence>
<dbReference type="PANTHER" id="PTHR33336:SF3">
    <property type="entry name" value="ABM DOMAIN-CONTAINING PROTEIN"/>
    <property type="match status" value="1"/>
</dbReference>
<dbReference type="AlphaFoldDB" id="A0A0D5YV63"/>
<gene>
    <name evidence="2" type="ORF">VC82_2549</name>
</gene>
<evidence type="ECO:0000313" key="3">
    <source>
        <dbReference type="Proteomes" id="UP000032726"/>
    </source>
</evidence>
<dbReference type="Gene3D" id="3.30.70.100">
    <property type="match status" value="1"/>
</dbReference>
<dbReference type="STRING" id="516051.VC82_2549"/>
<dbReference type="InterPro" id="IPR011008">
    <property type="entry name" value="Dimeric_a/b-barrel"/>
</dbReference>